<feature type="region of interest" description="Disordered" evidence="1">
    <location>
        <begin position="1"/>
        <end position="56"/>
    </location>
</feature>
<name>A0A2A3YJH4_9MICO</name>
<proteinExistence type="predicted"/>
<dbReference type="AlphaFoldDB" id="A0A2A3YJH4"/>
<evidence type="ECO:0000313" key="3">
    <source>
        <dbReference type="Proteomes" id="UP000218598"/>
    </source>
</evidence>
<evidence type="ECO:0008006" key="4">
    <source>
        <dbReference type="Google" id="ProtNLM"/>
    </source>
</evidence>
<dbReference type="EMBL" id="NRGR01000015">
    <property type="protein sequence ID" value="PCC39428.1"/>
    <property type="molecule type" value="Genomic_DNA"/>
</dbReference>
<dbReference type="Proteomes" id="UP000218598">
    <property type="component" value="Unassembled WGS sequence"/>
</dbReference>
<protein>
    <recommendedName>
        <fullName evidence="4">ESX secretion-associated protein EspG</fullName>
    </recommendedName>
</protein>
<dbReference type="OrthoDB" id="4793414at2"/>
<sequence>MSQNSDRPHPAGPAPSASAASASESSATASSGPGSSTPGAVPDLPGGLTSNDPASPIRYTAEDAAAAADVLRRGEEGEAELLVSLTDEQIAALDGYERRQFTATPWLEEQGEHRRLAAAVGLRALIAAGRVSALADPGGGEPRWRADPEIAGCLVLRRTATLFLTAERTVQTPQGPEVQRLHYCVHDDGVLEEEVTALGIHRFTPLRLEQAIARLVVLIDPSGVAAGEGQPQRVRSSELATSAIGQQLAATRALTVLTVVRTADGSVQQASSYATADAVLTMEALDPGSEDPQLEFRAVGPADLRALATVLVSGGGAG</sequence>
<accession>A0A2A3YJH4</accession>
<keyword evidence="3" id="KW-1185">Reference proteome</keyword>
<organism evidence="2 3">
    <name type="scientific">Brachybacterium alimentarium</name>
    <dbReference type="NCBI Taxonomy" id="47845"/>
    <lineage>
        <taxon>Bacteria</taxon>
        <taxon>Bacillati</taxon>
        <taxon>Actinomycetota</taxon>
        <taxon>Actinomycetes</taxon>
        <taxon>Micrococcales</taxon>
        <taxon>Dermabacteraceae</taxon>
        <taxon>Brachybacterium</taxon>
    </lineage>
</organism>
<feature type="compositionally biased region" description="Low complexity" evidence="1">
    <location>
        <begin position="14"/>
        <end position="40"/>
    </location>
</feature>
<evidence type="ECO:0000313" key="2">
    <source>
        <dbReference type="EMBL" id="PCC39428.1"/>
    </source>
</evidence>
<comment type="caution">
    <text evidence="2">The sequence shown here is derived from an EMBL/GenBank/DDBJ whole genome shotgun (WGS) entry which is preliminary data.</text>
</comment>
<evidence type="ECO:0000256" key="1">
    <source>
        <dbReference type="SAM" id="MobiDB-lite"/>
    </source>
</evidence>
<reference evidence="2 3" key="1">
    <citation type="journal article" date="2017" name="Elife">
        <title>Extensive horizontal gene transfer in cheese-associated bacteria.</title>
        <authorList>
            <person name="Bonham K.S."/>
            <person name="Wolfe B.E."/>
            <person name="Dutton R.J."/>
        </authorList>
    </citation>
    <scope>NUCLEOTIDE SEQUENCE [LARGE SCALE GENOMIC DNA]</scope>
    <source>
        <strain evidence="2 3">341_9</strain>
    </source>
</reference>
<dbReference type="RefSeq" id="WP_096197079.1">
    <property type="nucleotide sequence ID" value="NZ_NRGR01000015.1"/>
</dbReference>
<gene>
    <name evidence="2" type="ORF">CIK66_09225</name>
</gene>